<dbReference type="EMBL" id="MNAD01001649">
    <property type="protein sequence ID" value="OJT02794.1"/>
    <property type="molecule type" value="Genomic_DNA"/>
</dbReference>
<comment type="caution">
    <text evidence="2">The sequence shown here is derived from an EMBL/GenBank/DDBJ whole genome shotgun (WGS) entry which is preliminary data.</text>
</comment>
<sequence length="219" mass="23551">MPTTTAENARAAPPTTPKRVLAAIHNLPRRMRSGTLRNGGNAQPPPPLPPLPAHAQARAPAKGKENTPPSQDAPSNPPRRRRPAPLLPKSSKYVFGLGMMGLASPRDLDAPSPPPASSARFPLPLPAHEPWAVREGRMVIKVWVPTTDDIWKVRVPAGAGLGEFGAAVAAKIGFQVSFSAVVEGRLRTIGDEDAFRRWVAGRVREGRNTLLTAHRLELL</sequence>
<dbReference type="OrthoDB" id="2667096at2759"/>
<name>A0A1M2V5F6_TRAPU</name>
<reference evidence="2 3" key="1">
    <citation type="submission" date="2016-10" db="EMBL/GenBank/DDBJ databases">
        <title>Genome sequence of the basidiomycete white-rot fungus Trametes pubescens.</title>
        <authorList>
            <person name="Makela M.R."/>
            <person name="Granchi Z."/>
            <person name="Peng M."/>
            <person name="De Vries R.P."/>
            <person name="Grigoriev I."/>
            <person name="Riley R."/>
            <person name="Hilden K."/>
        </authorList>
    </citation>
    <scope>NUCLEOTIDE SEQUENCE [LARGE SCALE GENOMIC DNA]</scope>
    <source>
        <strain evidence="2 3">FBCC735</strain>
    </source>
</reference>
<dbReference type="OMA" id="HNLPRRM"/>
<proteinExistence type="predicted"/>
<gene>
    <name evidence="2" type="ORF">TRAPUB_6650</name>
</gene>
<dbReference type="AlphaFoldDB" id="A0A1M2V5F6"/>
<dbReference type="Proteomes" id="UP000184267">
    <property type="component" value="Unassembled WGS sequence"/>
</dbReference>
<accession>A0A1M2V5F6</accession>
<evidence type="ECO:0000256" key="1">
    <source>
        <dbReference type="SAM" id="MobiDB-lite"/>
    </source>
</evidence>
<feature type="region of interest" description="Disordered" evidence="1">
    <location>
        <begin position="1"/>
        <end position="88"/>
    </location>
</feature>
<organism evidence="2 3">
    <name type="scientific">Trametes pubescens</name>
    <name type="common">White-rot fungus</name>
    <dbReference type="NCBI Taxonomy" id="154538"/>
    <lineage>
        <taxon>Eukaryota</taxon>
        <taxon>Fungi</taxon>
        <taxon>Dikarya</taxon>
        <taxon>Basidiomycota</taxon>
        <taxon>Agaricomycotina</taxon>
        <taxon>Agaricomycetes</taxon>
        <taxon>Polyporales</taxon>
        <taxon>Polyporaceae</taxon>
        <taxon>Trametes</taxon>
    </lineage>
</organism>
<keyword evidence="3" id="KW-1185">Reference proteome</keyword>
<evidence type="ECO:0000313" key="3">
    <source>
        <dbReference type="Proteomes" id="UP000184267"/>
    </source>
</evidence>
<feature type="compositionally biased region" description="Pro residues" evidence="1">
    <location>
        <begin position="43"/>
        <end position="52"/>
    </location>
</feature>
<protein>
    <submittedName>
        <fullName evidence="2">Uncharacterized protein</fullName>
    </submittedName>
</protein>
<evidence type="ECO:0000313" key="2">
    <source>
        <dbReference type="EMBL" id="OJT02794.1"/>
    </source>
</evidence>